<comment type="caution">
    <text evidence="1">The sequence shown here is derived from an EMBL/GenBank/DDBJ whole genome shotgun (WGS) entry which is preliminary data.</text>
</comment>
<dbReference type="PANTHER" id="PTHR33710">
    <property type="entry name" value="BNAC02G09200D PROTEIN"/>
    <property type="match status" value="1"/>
</dbReference>
<keyword evidence="1" id="KW-0808">Transferase</keyword>
<accession>A0A392P702</accession>
<evidence type="ECO:0000313" key="1">
    <source>
        <dbReference type="EMBL" id="MCI07861.1"/>
    </source>
</evidence>
<dbReference type="Proteomes" id="UP000265520">
    <property type="component" value="Unassembled WGS sequence"/>
</dbReference>
<keyword evidence="2" id="KW-1185">Reference proteome</keyword>
<dbReference type="GO" id="GO:0016301">
    <property type="term" value="F:kinase activity"/>
    <property type="evidence" value="ECO:0007669"/>
    <property type="project" value="UniProtKB-KW"/>
</dbReference>
<name>A0A392P702_9FABA</name>
<proteinExistence type="predicted"/>
<dbReference type="EMBL" id="LXQA010066939">
    <property type="protein sequence ID" value="MCI07861.1"/>
    <property type="molecule type" value="Genomic_DNA"/>
</dbReference>
<organism evidence="1 2">
    <name type="scientific">Trifolium medium</name>
    <dbReference type="NCBI Taxonomy" id="97028"/>
    <lineage>
        <taxon>Eukaryota</taxon>
        <taxon>Viridiplantae</taxon>
        <taxon>Streptophyta</taxon>
        <taxon>Embryophyta</taxon>
        <taxon>Tracheophyta</taxon>
        <taxon>Spermatophyta</taxon>
        <taxon>Magnoliopsida</taxon>
        <taxon>eudicotyledons</taxon>
        <taxon>Gunneridae</taxon>
        <taxon>Pentapetalae</taxon>
        <taxon>rosids</taxon>
        <taxon>fabids</taxon>
        <taxon>Fabales</taxon>
        <taxon>Fabaceae</taxon>
        <taxon>Papilionoideae</taxon>
        <taxon>50 kb inversion clade</taxon>
        <taxon>NPAAA clade</taxon>
        <taxon>Hologalegina</taxon>
        <taxon>IRL clade</taxon>
        <taxon>Trifolieae</taxon>
        <taxon>Trifolium</taxon>
    </lineage>
</organism>
<protein>
    <submittedName>
        <fullName evidence="1">Cysteine-rich receptor-like protein kinase</fullName>
    </submittedName>
</protein>
<keyword evidence="1" id="KW-0418">Kinase</keyword>
<feature type="non-terminal residue" evidence="1">
    <location>
        <position position="187"/>
    </location>
</feature>
<dbReference type="Gene3D" id="3.60.10.10">
    <property type="entry name" value="Endonuclease/exonuclease/phosphatase"/>
    <property type="match status" value="1"/>
</dbReference>
<dbReference type="AlphaFoldDB" id="A0A392P702"/>
<dbReference type="SUPFAM" id="SSF56219">
    <property type="entry name" value="DNase I-like"/>
    <property type="match status" value="1"/>
</dbReference>
<dbReference type="InterPro" id="IPR036691">
    <property type="entry name" value="Endo/exonu/phosph_ase_sf"/>
</dbReference>
<sequence>MRSSREGPRSSDHIPFNRFIDNSALIDLPLSGRKFTWYKGDGLSMSRLDRFLLSEEWCLTWPNCIQMTQLRGLSDHYPLINGWGGFVLKEKFKSIKLALKEWHRAHSQNLSSRIDTLKVRISVIEGKGEEEDLSKTEHEELHGITSDIHSLSHMNASISWQQSRSLWLKEGDANSKYFHSVIASRRR</sequence>
<evidence type="ECO:0000313" key="2">
    <source>
        <dbReference type="Proteomes" id="UP000265520"/>
    </source>
</evidence>
<keyword evidence="1" id="KW-0675">Receptor</keyword>
<dbReference type="PANTHER" id="PTHR33710:SF64">
    <property type="entry name" value="ENDONUCLEASE_EXONUCLEASE_PHOSPHATASE DOMAIN-CONTAINING PROTEIN"/>
    <property type="match status" value="1"/>
</dbReference>
<reference evidence="1 2" key="1">
    <citation type="journal article" date="2018" name="Front. Plant Sci.">
        <title>Red Clover (Trifolium pratense) and Zigzag Clover (T. medium) - A Picture of Genomic Similarities and Differences.</title>
        <authorList>
            <person name="Dluhosova J."/>
            <person name="Istvanek J."/>
            <person name="Nedelnik J."/>
            <person name="Repkova J."/>
        </authorList>
    </citation>
    <scope>NUCLEOTIDE SEQUENCE [LARGE SCALE GENOMIC DNA]</scope>
    <source>
        <strain evidence="2">cv. 10/8</strain>
        <tissue evidence="1">Leaf</tissue>
    </source>
</reference>